<feature type="domain" description="Histidine kinase" evidence="11">
    <location>
        <begin position="241"/>
        <end position="451"/>
    </location>
</feature>
<evidence type="ECO:0000256" key="9">
    <source>
        <dbReference type="ARBA" id="ARBA00023012"/>
    </source>
</evidence>
<keyword evidence="10" id="KW-0472">Membrane</keyword>
<evidence type="ECO:0000259" key="12">
    <source>
        <dbReference type="PROSITE" id="PS50885"/>
    </source>
</evidence>
<keyword evidence="14" id="KW-1185">Reference proteome</keyword>
<dbReference type="Pfam" id="PF02518">
    <property type="entry name" value="HATPase_c"/>
    <property type="match status" value="1"/>
</dbReference>
<feature type="transmembrane region" description="Helical" evidence="10">
    <location>
        <begin position="152"/>
        <end position="174"/>
    </location>
</feature>
<dbReference type="AlphaFoldDB" id="A0A5C5XL13"/>
<organism evidence="13 14">
    <name type="scientific">Rubinisphaera italica</name>
    <dbReference type="NCBI Taxonomy" id="2527969"/>
    <lineage>
        <taxon>Bacteria</taxon>
        <taxon>Pseudomonadati</taxon>
        <taxon>Planctomycetota</taxon>
        <taxon>Planctomycetia</taxon>
        <taxon>Planctomycetales</taxon>
        <taxon>Planctomycetaceae</taxon>
        <taxon>Rubinisphaera</taxon>
    </lineage>
</organism>
<evidence type="ECO:0000256" key="10">
    <source>
        <dbReference type="SAM" id="Phobius"/>
    </source>
</evidence>
<comment type="subcellular location">
    <subcellularLocation>
        <location evidence="2">Membrane</location>
    </subcellularLocation>
</comment>
<dbReference type="SUPFAM" id="SSF158472">
    <property type="entry name" value="HAMP domain-like"/>
    <property type="match status" value="1"/>
</dbReference>
<dbReference type="InterPro" id="IPR003661">
    <property type="entry name" value="HisK_dim/P_dom"/>
</dbReference>
<dbReference type="Gene3D" id="1.10.287.130">
    <property type="match status" value="1"/>
</dbReference>
<dbReference type="SUPFAM" id="SSF47384">
    <property type="entry name" value="Homodimeric domain of signal transducing histidine kinase"/>
    <property type="match status" value="1"/>
</dbReference>
<keyword evidence="10" id="KW-1133">Transmembrane helix</keyword>
<keyword evidence="8" id="KW-0067">ATP-binding</keyword>
<dbReference type="InterPro" id="IPR036097">
    <property type="entry name" value="HisK_dim/P_sf"/>
</dbReference>
<evidence type="ECO:0000256" key="6">
    <source>
        <dbReference type="ARBA" id="ARBA00022741"/>
    </source>
</evidence>
<evidence type="ECO:0000256" key="5">
    <source>
        <dbReference type="ARBA" id="ARBA00022679"/>
    </source>
</evidence>
<comment type="caution">
    <text evidence="13">The sequence shown here is derived from an EMBL/GenBank/DDBJ whole genome shotgun (WGS) entry which is preliminary data.</text>
</comment>
<dbReference type="OrthoDB" id="226486at2"/>
<keyword evidence="10" id="KW-0812">Transmembrane</keyword>
<keyword evidence="9" id="KW-0902">Two-component regulatory system</keyword>
<evidence type="ECO:0000256" key="3">
    <source>
        <dbReference type="ARBA" id="ARBA00012438"/>
    </source>
</evidence>
<feature type="domain" description="HAMP" evidence="12">
    <location>
        <begin position="172"/>
        <end position="224"/>
    </location>
</feature>
<keyword evidence="5 13" id="KW-0808">Transferase</keyword>
<dbReference type="Pfam" id="PF00512">
    <property type="entry name" value="HisKA"/>
    <property type="match status" value="1"/>
</dbReference>
<dbReference type="CDD" id="cd06225">
    <property type="entry name" value="HAMP"/>
    <property type="match status" value="1"/>
</dbReference>
<comment type="catalytic activity">
    <reaction evidence="1">
        <text>ATP + protein L-histidine = ADP + protein N-phospho-L-histidine.</text>
        <dbReference type="EC" id="2.7.13.3"/>
    </reaction>
</comment>
<dbReference type="SMART" id="SM00387">
    <property type="entry name" value="HATPase_c"/>
    <property type="match status" value="1"/>
</dbReference>
<dbReference type="RefSeq" id="WP_146505153.1">
    <property type="nucleotide sequence ID" value="NZ_SJPG01000001.1"/>
</dbReference>
<dbReference type="Proteomes" id="UP000316095">
    <property type="component" value="Unassembled WGS sequence"/>
</dbReference>
<accession>A0A5C5XL13</accession>
<proteinExistence type="predicted"/>
<dbReference type="GO" id="GO:0005524">
    <property type="term" value="F:ATP binding"/>
    <property type="evidence" value="ECO:0007669"/>
    <property type="project" value="UniProtKB-KW"/>
</dbReference>
<dbReference type="EMBL" id="SJPG01000001">
    <property type="protein sequence ID" value="TWT63398.1"/>
    <property type="molecule type" value="Genomic_DNA"/>
</dbReference>
<dbReference type="InterPro" id="IPR004358">
    <property type="entry name" value="Sig_transdc_His_kin-like_C"/>
</dbReference>
<dbReference type="EC" id="2.7.13.3" evidence="3"/>
<dbReference type="InterPro" id="IPR003594">
    <property type="entry name" value="HATPase_dom"/>
</dbReference>
<reference evidence="13 14" key="1">
    <citation type="submission" date="2019-02" db="EMBL/GenBank/DDBJ databases">
        <title>Deep-cultivation of Planctomycetes and their phenomic and genomic characterization uncovers novel biology.</title>
        <authorList>
            <person name="Wiegand S."/>
            <person name="Jogler M."/>
            <person name="Boedeker C."/>
            <person name="Pinto D."/>
            <person name="Vollmers J."/>
            <person name="Rivas-Marin E."/>
            <person name="Kohn T."/>
            <person name="Peeters S.H."/>
            <person name="Heuer A."/>
            <person name="Rast P."/>
            <person name="Oberbeckmann S."/>
            <person name="Bunk B."/>
            <person name="Jeske O."/>
            <person name="Meyerdierks A."/>
            <person name="Storesund J.E."/>
            <person name="Kallscheuer N."/>
            <person name="Luecker S."/>
            <person name="Lage O.M."/>
            <person name="Pohl T."/>
            <person name="Merkel B.J."/>
            <person name="Hornburger P."/>
            <person name="Mueller R.-W."/>
            <person name="Bruemmer F."/>
            <person name="Labrenz M."/>
            <person name="Spormann A.M."/>
            <person name="Op Den Camp H."/>
            <person name="Overmann J."/>
            <person name="Amann R."/>
            <person name="Jetten M.S.M."/>
            <person name="Mascher T."/>
            <person name="Medema M.H."/>
            <person name="Devos D.P."/>
            <person name="Kaster A.-K."/>
            <person name="Ovreas L."/>
            <person name="Rohde M."/>
            <person name="Galperin M.Y."/>
            <person name="Jogler C."/>
        </authorList>
    </citation>
    <scope>NUCLEOTIDE SEQUENCE [LARGE SCALE GENOMIC DNA]</scope>
    <source>
        <strain evidence="13 14">Pan54</strain>
    </source>
</reference>
<dbReference type="SMART" id="SM00388">
    <property type="entry name" value="HisKA"/>
    <property type="match status" value="1"/>
</dbReference>
<dbReference type="Gene3D" id="6.10.340.10">
    <property type="match status" value="1"/>
</dbReference>
<gene>
    <name evidence="13" type="primary">kinA_2</name>
    <name evidence="13" type="ORF">Pan54_41510</name>
</gene>
<keyword evidence="7 13" id="KW-0418">Kinase</keyword>
<sequence length="462" mass="50126">MKLAAKLILVFLFGVFAIVSVFTWQTLRRQNDWEVERRTAHASDIADALTPTIKQAYEEGGTITVKRALEVSTRQLDGPEVRWVDGKDTSSQLTQTTSRETSSISITDANGNRKAYSYIPIPLGESDSGTVEVSEPLEEQDAFTRGSVIRSLMSLLGVAAFSGVVIYFGGIQLIGKPLNRLVVQVKQIGEGQLDQTPVVTSHDELGRLAIAISEMSRRIHQQLNTIRHTNRLGTIGTLSAGIAHELGTPLNVISGRAGLIKSGKLTTEEIVHSAETIQSEANRMTTIIRQLLDFSRQKSAPYSSIDLNGVIRRTCDLMQTLTEKANIQLATNLPAETLYIDGDVAQIQQVLSNLITNAIAAMPNGGMITINLQKNSQDEIQIQVIDSGVGIELADVNQVFEPFYTTKDVGQGTGLGLSIAYGIVREHSGEIQVSSNPETGTTFTITFPASDSNSVIQEVSKS</sequence>
<name>A0A5C5XL13_9PLAN</name>
<dbReference type="GO" id="GO:0000155">
    <property type="term" value="F:phosphorelay sensor kinase activity"/>
    <property type="evidence" value="ECO:0007669"/>
    <property type="project" value="InterPro"/>
</dbReference>
<dbReference type="InterPro" id="IPR005467">
    <property type="entry name" value="His_kinase_dom"/>
</dbReference>
<dbReference type="PROSITE" id="PS50109">
    <property type="entry name" value="HIS_KIN"/>
    <property type="match status" value="1"/>
</dbReference>
<dbReference type="GO" id="GO:0016020">
    <property type="term" value="C:membrane"/>
    <property type="evidence" value="ECO:0007669"/>
    <property type="project" value="UniProtKB-SubCell"/>
</dbReference>
<evidence type="ECO:0000256" key="2">
    <source>
        <dbReference type="ARBA" id="ARBA00004370"/>
    </source>
</evidence>
<dbReference type="PROSITE" id="PS50885">
    <property type="entry name" value="HAMP"/>
    <property type="match status" value="1"/>
</dbReference>
<dbReference type="FunFam" id="3.30.565.10:FF:000006">
    <property type="entry name" value="Sensor histidine kinase WalK"/>
    <property type="match status" value="1"/>
</dbReference>
<dbReference type="SUPFAM" id="SSF55874">
    <property type="entry name" value="ATPase domain of HSP90 chaperone/DNA topoisomerase II/histidine kinase"/>
    <property type="match status" value="1"/>
</dbReference>
<protein>
    <recommendedName>
        <fullName evidence="3">histidine kinase</fullName>
        <ecNumber evidence="3">2.7.13.3</ecNumber>
    </recommendedName>
</protein>
<dbReference type="PANTHER" id="PTHR43065">
    <property type="entry name" value="SENSOR HISTIDINE KINASE"/>
    <property type="match status" value="1"/>
</dbReference>
<evidence type="ECO:0000256" key="7">
    <source>
        <dbReference type="ARBA" id="ARBA00022777"/>
    </source>
</evidence>
<evidence type="ECO:0000259" key="11">
    <source>
        <dbReference type="PROSITE" id="PS50109"/>
    </source>
</evidence>
<dbReference type="Gene3D" id="3.30.565.10">
    <property type="entry name" value="Histidine kinase-like ATPase, C-terminal domain"/>
    <property type="match status" value="1"/>
</dbReference>
<keyword evidence="6" id="KW-0547">Nucleotide-binding</keyword>
<dbReference type="SMART" id="SM00304">
    <property type="entry name" value="HAMP"/>
    <property type="match status" value="1"/>
</dbReference>
<evidence type="ECO:0000256" key="8">
    <source>
        <dbReference type="ARBA" id="ARBA00022840"/>
    </source>
</evidence>
<dbReference type="PANTHER" id="PTHR43065:SF10">
    <property type="entry name" value="PEROXIDE STRESS-ACTIVATED HISTIDINE KINASE MAK3"/>
    <property type="match status" value="1"/>
</dbReference>
<evidence type="ECO:0000313" key="13">
    <source>
        <dbReference type="EMBL" id="TWT63398.1"/>
    </source>
</evidence>
<keyword evidence="4" id="KW-0597">Phosphoprotein</keyword>
<dbReference type="CDD" id="cd00082">
    <property type="entry name" value="HisKA"/>
    <property type="match status" value="1"/>
</dbReference>
<dbReference type="PRINTS" id="PR00344">
    <property type="entry name" value="BCTRLSENSOR"/>
</dbReference>
<evidence type="ECO:0000256" key="4">
    <source>
        <dbReference type="ARBA" id="ARBA00022553"/>
    </source>
</evidence>
<dbReference type="InterPro" id="IPR003660">
    <property type="entry name" value="HAMP_dom"/>
</dbReference>
<evidence type="ECO:0000256" key="1">
    <source>
        <dbReference type="ARBA" id="ARBA00000085"/>
    </source>
</evidence>
<dbReference type="InterPro" id="IPR036890">
    <property type="entry name" value="HATPase_C_sf"/>
</dbReference>
<evidence type="ECO:0000313" key="14">
    <source>
        <dbReference type="Proteomes" id="UP000316095"/>
    </source>
</evidence>
<dbReference type="Pfam" id="PF00672">
    <property type="entry name" value="HAMP"/>
    <property type="match status" value="1"/>
</dbReference>